<proteinExistence type="predicted"/>
<evidence type="ECO:0000256" key="1">
    <source>
        <dbReference type="ARBA" id="ARBA00022723"/>
    </source>
</evidence>
<organism evidence="7 8">
    <name type="scientific">Thalictrum thalictroides</name>
    <name type="common">Rue-anemone</name>
    <name type="synonym">Anemone thalictroides</name>
    <dbReference type="NCBI Taxonomy" id="46969"/>
    <lineage>
        <taxon>Eukaryota</taxon>
        <taxon>Viridiplantae</taxon>
        <taxon>Streptophyta</taxon>
        <taxon>Embryophyta</taxon>
        <taxon>Tracheophyta</taxon>
        <taxon>Spermatophyta</taxon>
        <taxon>Magnoliopsida</taxon>
        <taxon>Ranunculales</taxon>
        <taxon>Ranunculaceae</taxon>
        <taxon>Thalictroideae</taxon>
        <taxon>Thalictrum</taxon>
    </lineage>
</organism>
<feature type="non-terminal residue" evidence="7">
    <location>
        <position position="239"/>
    </location>
</feature>
<evidence type="ECO:0000256" key="5">
    <source>
        <dbReference type="SAM" id="MobiDB-lite"/>
    </source>
</evidence>
<evidence type="ECO:0000256" key="4">
    <source>
        <dbReference type="PROSITE-ProRule" id="PRU00027"/>
    </source>
</evidence>
<dbReference type="InterPro" id="IPR003656">
    <property type="entry name" value="Znf_BED"/>
</dbReference>
<accession>A0A7J6X5C4</accession>
<evidence type="ECO:0000313" key="8">
    <source>
        <dbReference type="Proteomes" id="UP000554482"/>
    </source>
</evidence>
<keyword evidence="8" id="KW-1185">Reference proteome</keyword>
<dbReference type="EMBL" id="JABWDY010006310">
    <property type="protein sequence ID" value="KAF5203770.1"/>
    <property type="molecule type" value="Genomic_DNA"/>
</dbReference>
<dbReference type="GO" id="GO:0003677">
    <property type="term" value="F:DNA binding"/>
    <property type="evidence" value="ECO:0007669"/>
    <property type="project" value="InterPro"/>
</dbReference>
<dbReference type="PROSITE" id="PS50808">
    <property type="entry name" value="ZF_BED"/>
    <property type="match status" value="1"/>
</dbReference>
<protein>
    <recommendedName>
        <fullName evidence="6">BED-type domain-containing protein</fullName>
    </recommendedName>
</protein>
<dbReference type="AlphaFoldDB" id="A0A7J6X5C4"/>
<feature type="region of interest" description="Disordered" evidence="5">
    <location>
        <begin position="122"/>
        <end position="162"/>
    </location>
</feature>
<evidence type="ECO:0000259" key="6">
    <source>
        <dbReference type="PROSITE" id="PS50808"/>
    </source>
</evidence>
<feature type="domain" description="BED-type" evidence="6">
    <location>
        <begin position="3"/>
        <end position="60"/>
    </location>
</feature>
<keyword evidence="1" id="KW-0479">Metal-binding</keyword>
<reference evidence="7 8" key="1">
    <citation type="submission" date="2020-06" db="EMBL/GenBank/DDBJ databases">
        <title>Transcriptomic and genomic resources for Thalictrum thalictroides and T. hernandezii: Facilitating candidate gene discovery in an emerging model plant lineage.</title>
        <authorList>
            <person name="Arias T."/>
            <person name="Riano-Pachon D.M."/>
            <person name="Di Stilio V.S."/>
        </authorList>
    </citation>
    <scope>NUCLEOTIDE SEQUENCE [LARGE SCALE GENOMIC DNA]</scope>
    <source>
        <strain evidence="8">cv. WT478/WT964</strain>
        <tissue evidence="7">Leaves</tissue>
    </source>
</reference>
<dbReference type="PANTHER" id="PTHR46951:SF2">
    <property type="entry name" value="BED-TYPE DOMAIN-CONTAINING PROTEIN"/>
    <property type="match status" value="1"/>
</dbReference>
<name>A0A7J6X5C4_THATH</name>
<dbReference type="Proteomes" id="UP000554482">
    <property type="component" value="Unassembled WGS sequence"/>
</dbReference>
<dbReference type="PANTHER" id="PTHR46951">
    <property type="entry name" value="BED-TYPE DOMAIN-CONTAINING PROTEIN"/>
    <property type="match status" value="1"/>
</dbReference>
<evidence type="ECO:0000256" key="2">
    <source>
        <dbReference type="ARBA" id="ARBA00022771"/>
    </source>
</evidence>
<gene>
    <name evidence="7" type="ORF">FRX31_006643</name>
</gene>
<keyword evidence="2 4" id="KW-0863">Zinc-finger</keyword>
<evidence type="ECO:0000313" key="7">
    <source>
        <dbReference type="EMBL" id="KAF5203770.1"/>
    </source>
</evidence>
<dbReference type="GO" id="GO:0008270">
    <property type="term" value="F:zinc ion binding"/>
    <property type="evidence" value="ECO:0007669"/>
    <property type="project" value="UniProtKB-KW"/>
</dbReference>
<evidence type="ECO:0000256" key="3">
    <source>
        <dbReference type="ARBA" id="ARBA00022833"/>
    </source>
</evidence>
<sequence>MPKQKDHAWIYGDPIPGNPHGSICKFCKTAFQGGGISRLKKHLAGGDPNVKMCKEQGQEVREAMRGIVDDGIDKRNAKKHKDVALQNAMAAGYQCVSSEESGDPIHEAMRQSREIFNLEQDHRRTGASGSRLQTSSALQKGLSKMFGKRSKHSPLPDFDSVRRPDRLQRSMTQSTLRGGKDKLKDFWKVVAKWLHYSNINANAAVNNRYYQPMFDAACRVGPGVKAPNAYQLMGPLLQE</sequence>
<comment type="caution">
    <text evidence="7">The sequence shown here is derived from an EMBL/GenBank/DDBJ whole genome shotgun (WGS) entry which is preliminary data.</text>
</comment>
<feature type="compositionally biased region" description="Polar residues" evidence="5">
    <location>
        <begin position="127"/>
        <end position="138"/>
    </location>
</feature>
<dbReference type="OrthoDB" id="1434264at2759"/>
<keyword evidence="3" id="KW-0862">Zinc</keyword>